<dbReference type="OMA" id="MMSNIVA"/>
<dbReference type="InterPro" id="IPR006501">
    <property type="entry name" value="Pectinesterase_inhib_dom"/>
</dbReference>
<dbReference type="GO" id="GO:0009827">
    <property type="term" value="P:plant-type cell wall modification"/>
    <property type="evidence" value="ECO:0000318"/>
    <property type="project" value="GO_Central"/>
</dbReference>
<evidence type="ECO:0000256" key="1">
    <source>
        <dbReference type="ARBA" id="ARBA00022729"/>
    </source>
</evidence>
<dbReference type="Pfam" id="PF04043">
    <property type="entry name" value="PMEI"/>
    <property type="match status" value="1"/>
</dbReference>
<dbReference type="Gramene" id="TraesCS4A03G0836300.1">
    <property type="protein sequence ID" value="TraesCS4A03G0836300.1.CDS1"/>
    <property type="gene ID" value="TraesCS4A03G0836300"/>
</dbReference>
<dbReference type="GO" id="GO:0009505">
    <property type="term" value="C:plant-type cell wall"/>
    <property type="evidence" value="ECO:0000318"/>
    <property type="project" value="GO_Central"/>
</dbReference>
<keyword evidence="2" id="KW-1015">Disulfide bond</keyword>
<dbReference type="Gramene" id="TraesROB_scaffold_074353_01G000200.1">
    <property type="protein sequence ID" value="TraesROB_scaffold_074353_01G000200.1"/>
    <property type="gene ID" value="TraesROB_scaffold_074353_01G000200"/>
</dbReference>
<dbReference type="Gramene" id="TraesSYM4A03G02187380.1">
    <property type="protein sequence ID" value="TraesSYM4A03G02187380.1.CDS1"/>
    <property type="gene ID" value="TraesSYM4A03G02187380"/>
</dbReference>
<dbReference type="Gramene" id="TraesCLE_scaffold_022579_01G000200.1">
    <property type="protein sequence ID" value="TraesCLE_scaffold_022579_01G000200.1"/>
    <property type="gene ID" value="TraesCLE_scaffold_022579_01G000200"/>
</dbReference>
<dbReference type="OrthoDB" id="679957at2759"/>
<keyword evidence="1 4" id="KW-0732">Signal</keyword>
<evidence type="ECO:0000259" key="5">
    <source>
        <dbReference type="SMART" id="SM00856"/>
    </source>
</evidence>
<reference evidence="6" key="1">
    <citation type="submission" date="2018-08" db="EMBL/GenBank/DDBJ databases">
        <authorList>
            <person name="Rossello M."/>
        </authorList>
    </citation>
    <scope>NUCLEOTIDE SEQUENCE [LARGE SCALE GENOMIC DNA]</scope>
    <source>
        <strain evidence="6">cv. Chinese Spring</strain>
    </source>
</reference>
<dbReference type="Gramene" id="TraesPARA_EIv1.0_1226300.1">
    <property type="protein sequence ID" value="TraesPARA_EIv1.0_1226300.1.CDS1"/>
    <property type="gene ID" value="TraesPARA_EIv1.0_1226300"/>
</dbReference>
<dbReference type="NCBIfam" id="TIGR01614">
    <property type="entry name" value="PME_inhib"/>
    <property type="match status" value="1"/>
</dbReference>
<dbReference type="Gene3D" id="1.20.140.40">
    <property type="entry name" value="Invertase/pectin methylesterase inhibitor family protein"/>
    <property type="match status" value="1"/>
</dbReference>
<reference evidence="6" key="2">
    <citation type="submission" date="2018-10" db="UniProtKB">
        <authorList>
            <consortium name="EnsemblPlants"/>
        </authorList>
    </citation>
    <scope>IDENTIFICATION</scope>
</reference>
<dbReference type="Gramene" id="TraesCS4A02G338000.1">
    <property type="protein sequence ID" value="TraesCS4A02G338000.1.cds1"/>
    <property type="gene ID" value="TraesCS4A02G338000"/>
</dbReference>
<feature type="domain" description="Pectinesterase inhibitor" evidence="5">
    <location>
        <begin position="21"/>
        <end position="160"/>
    </location>
</feature>
<name>A0A3B6HZ33_WHEAT</name>
<evidence type="ECO:0000256" key="3">
    <source>
        <dbReference type="ARBA" id="ARBA00038471"/>
    </source>
</evidence>
<dbReference type="Gramene" id="TraesCAD_scaffold_096732_01G000100.1">
    <property type="protein sequence ID" value="TraesCAD_scaffold_096732_01G000100.1"/>
    <property type="gene ID" value="TraesCAD_scaffold_096732_01G000100"/>
</dbReference>
<organism evidence="6">
    <name type="scientific">Triticum aestivum</name>
    <name type="common">Wheat</name>
    <dbReference type="NCBI Taxonomy" id="4565"/>
    <lineage>
        <taxon>Eukaryota</taxon>
        <taxon>Viridiplantae</taxon>
        <taxon>Streptophyta</taxon>
        <taxon>Embryophyta</taxon>
        <taxon>Tracheophyta</taxon>
        <taxon>Spermatophyta</taxon>
        <taxon>Magnoliopsida</taxon>
        <taxon>Liliopsida</taxon>
        <taxon>Poales</taxon>
        <taxon>Poaceae</taxon>
        <taxon>BOP clade</taxon>
        <taxon>Pooideae</taxon>
        <taxon>Triticodae</taxon>
        <taxon>Triticeae</taxon>
        <taxon>Triticinae</taxon>
        <taxon>Triticum</taxon>
    </lineage>
</organism>
<keyword evidence="7" id="KW-1185">Reference proteome</keyword>
<evidence type="ECO:0000313" key="6">
    <source>
        <dbReference type="EnsemblPlants" id="TraesCS4A02G338000.1.cds1"/>
    </source>
</evidence>
<dbReference type="SMR" id="A0A3B6HZ33"/>
<dbReference type="Gramene" id="TraesLDM4A03G02158900.1">
    <property type="protein sequence ID" value="TraesLDM4A03G02158900.1.CDS1"/>
    <property type="gene ID" value="TraesLDM4A03G02158900"/>
</dbReference>
<dbReference type="SMART" id="SM00856">
    <property type="entry name" value="PMEI"/>
    <property type="match status" value="1"/>
</dbReference>
<protein>
    <recommendedName>
        <fullName evidence="5">Pectinesterase inhibitor domain-containing protein</fullName>
    </recommendedName>
</protein>
<evidence type="ECO:0000313" key="7">
    <source>
        <dbReference type="Proteomes" id="UP000019116"/>
    </source>
</evidence>
<proteinExistence type="inferred from homology"/>
<dbReference type="PANTHER" id="PTHR35357:SF8">
    <property type="entry name" value="OS01G0111000 PROTEIN"/>
    <property type="match status" value="1"/>
</dbReference>
<sequence>MQTLTVLFFLTLAMLPGLIASTSSVINTTCSKIPEISYHYCVGVLSAEPTGASAIDTRGLAVAAANLTVHNVTSTLHMMGDLVLELNACIGYYKHMVDLIVAAVDDLHKGRDAELIYENLYQASYTPLDCDIALFEGAEKNPMQEENSENQALARIASGIAFLMWHGRS</sequence>
<dbReference type="SUPFAM" id="SSF101148">
    <property type="entry name" value="Plant invertase/pectin methylesterase inhibitor"/>
    <property type="match status" value="1"/>
</dbReference>
<dbReference type="Proteomes" id="UP000019116">
    <property type="component" value="Chromosome 4A"/>
</dbReference>
<feature type="chain" id="PRO_5043175355" description="Pectinesterase inhibitor domain-containing protein" evidence="4">
    <location>
        <begin position="22"/>
        <end position="169"/>
    </location>
</feature>
<comment type="similarity">
    <text evidence="3">Belongs to the PMEI family.</text>
</comment>
<dbReference type="PANTHER" id="PTHR35357">
    <property type="entry name" value="OS02G0537100 PROTEIN"/>
    <property type="match status" value="1"/>
</dbReference>
<dbReference type="AlphaFoldDB" id="A0A3B6HZ33"/>
<dbReference type="GO" id="GO:0004857">
    <property type="term" value="F:enzyme inhibitor activity"/>
    <property type="evidence" value="ECO:0000318"/>
    <property type="project" value="GO_Central"/>
</dbReference>
<dbReference type="Gramene" id="TraesWEE_scaffold_020119_01G000200.1">
    <property type="protein sequence ID" value="TraesWEE_scaffold_020119_01G000200.1"/>
    <property type="gene ID" value="TraesWEE_scaffold_020119_01G000200"/>
</dbReference>
<feature type="signal peptide" evidence="4">
    <location>
        <begin position="1"/>
        <end position="21"/>
    </location>
</feature>
<evidence type="ECO:0000256" key="4">
    <source>
        <dbReference type="SAM" id="SignalP"/>
    </source>
</evidence>
<accession>A0A3B6HZ33</accession>
<dbReference type="InterPro" id="IPR035513">
    <property type="entry name" value="Invertase/methylesterase_inhib"/>
</dbReference>
<dbReference type="Gramene" id="TraesRN4A0100862400.1">
    <property type="protein sequence ID" value="TraesRN4A0100862400.1"/>
    <property type="gene ID" value="TraesRN4A0100862400"/>
</dbReference>
<evidence type="ECO:0000256" key="2">
    <source>
        <dbReference type="ARBA" id="ARBA00023157"/>
    </source>
</evidence>
<dbReference type="EnsemblPlants" id="TraesCS4A02G338000.1">
    <property type="protein sequence ID" value="TraesCS4A02G338000.1.cds1"/>
    <property type="gene ID" value="TraesCS4A02G338000"/>
</dbReference>
<dbReference type="Gramene" id="TraesARI4A03G02198170.1">
    <property type="protein sequence ID" value="TraesARI4A03G02198170.1.CDS1"/>
    <property type="gene ID" value="TraesARI4A03G02198170"/>
</dbReference>